<evidence type="ECO:0000313" key="6">
    <source>
        <dbReference type="Proteomes" id="UP000694864"/>
    </source>
</evidence>
<dbReference type="SUPFAM" id="SSF58038">
    <property type="entry name" value="SNARE fusion complex"/>
    <property type="match status" value="1"/>
</dbReference>
<dbReference type="PANTHER" id="PTHR19957">
    <property type="entry name" value="SYNTAXIN"/>
    <property type="match status" value="1"/>
</dbReference>
<dbReference type="InterPro" id="IPR006011">
    <property type="entry name" value="Syntaxin_N"/>
</dbReference>
<dbReference type="InterPro" id="IPR045242">
    <property type="entry name" value="Syntaxin"/>
</dbReference>
<reference evidence="6" key="1">
    <citation type="journal article" date="2014" name="Nat. Commun.">
        <title>The emerging biofuel crop Camelina sativa retains a highly undifferentiated hexaploid genome structure.</title>
        <authorList>
            <person name="Kagale S."/>
            <person name="Koh C."/>
            <person name="Nixon J."/>
            <person name="Bollina V."/>
            <person name="Clarke W.E."/>
            <person name="Tuteja R."/>
            <person name="Spillane C."/>
            <person name="Robinson S.J."/>
            <person name="Links M.G."/>
            <person name="Clarke C."/>
            <person name="Higgins E.E."/>
            <person name="Huebert T."/>
            <person name="Sharpe A.G."/>
            <person name="Parkin I.A."/>
        </authorList>
    </citation>
    <scope>NUCLEOTIDE SEQUENCE [LARGE SCALE GENOMIC DNA]</scope>
    <source>
        <strain evidence="6">cv. DH55</strain>
    </source>
</reference>
<dbReference type="Pfam" id="PF14523">
    <property type="entry name" value="Syntaxin_2"/>
    <property type="match status" value="1"/>
</dbReference>
<dbReference type="InterPro" id="IPR000727">
    <property type="entry name" value="T_SNARE_dom"/>
</dbReference>
<dbReference type="Gene3D" id="1.20.58.70">
    <property type="match status" value="1"/>
</dbReference>
<evidence type="ECO:0000259" key="5">
    <source>
        <dbReference type="PROSITE" id="PS50192"/>
    </source>
</evidence>
<keyword evidence="4" id="KW-0472">Membrane</keyword>
<dbReference type="InterPro" id="IPR010989">
    <property type="entry name" value="SNARE"/>
</dbReference>
<accession>A0ABM0V1V4</accession>
<evidence type="ECO:0000256" key="4">
    <source>
        <dbReference type="SAM" id="Phobius"/>
    </source>
</evidence>
<dbReference type="Proteomes" id="UP000694864">
    <property type="component" value="Chromosome 12"/>
</dbReference>
<feature type="domain" description="T-SNARE coiled-coil homology" evidence="5">
    <location>
        <begin position="244"/>
        <end position="291"/>
    </location>
</feature>
<dbReference type="GeneID" id="104731785"/>
<dbReference type="SMART" id="SM00397">
    <property type="entry name" value="t_SNARE"/>
    <property type="match status" value="2"/>
</dbReference>
<evidence type="ECO:0000256" key="3">
    <source>
        <dbReference type="ARBA" id="ARBA00022927"/>
    </source>
</evidence>
<name>A0ABM0V1V4_CAMSA</name>
<gene>
    <name evidence="7" type="primary">LOC104731785</name>
</gene>
<dbReference type="SMART" id="SM00503">
    <property type="entry name" value="SynN"/>
    <property type="match status" value="1"/>
</dbReference>
<comment type="similarity">
    <text evidence="1">Belongs to the syntaxin family.</text>
</comment>
<evidence type="ECO:0000313" key="7">
    <source>
        <dbReference type="RefSeq" id="XP_010449568.1"/>
    </source>
</evidence>
<reference evidence="7" key="2">
    <citation type="submission" date="2025-08" db="UniProtKB">
        <authorList>
            <consortium name="RefSeq"/>
        </authorList>
    </citation>
    <scope>IDENTIFICATION</scope>
    <source>
        <tissue evidence="7">Leaf</tissue>
    </source>
</reference>
<proteinExistence type="inferred from homology"/>
<feature type="domain" description="T-SNARE coiled-coil homology" evidence="5">
    <location>
        <begin position="173"/>
        <end position="212"/>
    </location>
</feature>
<dbReference type="PROSITE" id="PS50192">
    <property type="entry name" value="T_SNARE"/>
    <property type="match status" value="2"/>
</dbReference>
<feature type="transmembrane region" description="Helical" evidence="4">
    <location>
        <begin position="314"/>
        <end position="339"/>
    </location>
</feature>
<dbReference type="RefSeq" id="XP_010449568.1">
    <property type="nucleotide sequence ID" value="XM_010451266.2"/>
</dbReference>
<keyword evidence="6" id="KW-1185">Reference proteome</keyword>
<keyword evidence="3" id="KW-0653">Protein transport</keyword>
<organism evidence="6 7">
    <name type="scientific">Camelina sativa</name>
    <name type="common">False flax</name>
    <name type="synonym">Myagrum sativum</name>
    <dbReference type="NCBI Taxonomy" id="90675"/>
    <lineage>
        <taxon>Eukaryota</taxon>
        <taxon>Viridiplantae</taxon>
        <taxon>Streptophyta</taxon>
        <taxon>Embryophyta</taxon>
        <taxon>Tracheophyta</taxon>
        <taxon>Spermatophyta</taxon>
        <taxon>Magnoliopsida</taxon>
        <taxon>eudicotyledons</taxon>
        <taxon>Gunneridae</taxon>
        <taxon>Pentapetalae</taxon>
        <taxon>rosids</taxon>
        <taxon>malvids</taxon>
        <taxon>Brassicales</taxon>
        <taxon>Brassicaceae</taxon>
        <taxon>Camelineae</taxon>
        <taxon>Camelina</taxon>
    </lineage>
</organism>
<dbReference type="Pfam" id="PF05739">
    <property type="entry name" value="SNARE"/>
    <property type="match status" value="1"/>
</dbReference>
<protein>
    <submittedName>
        <fullName evidence="7">Syntaxin-23-like</fullName>
    </submittedName>
</protein>
<evidence type="ECO:0000256" key="1">
    <source>
        <dbReference type="ARBA" id="ARBA00009063"/>
    </source>
</evidence>
<dbReference type="SUPFAM" id="SSF47661">
    <property type="entry name" value="t-snare proteins"/>
    <property type="match status" value="1"/>
</dbReference>
<dbReference type="CDD" id="cd15840">
    <property type="entry name" value="SNARE_Qa"/>
    <property type="match status" value="1"/>
</dbReference>
<keyword evidence="4" id="KW-1133">Transmembrane helix</keyword>
<keyword evidence="4" id="KW-0812">Transmembrane</keyword>
<sequence>MSFKDLKAGRKTSLASLMSFKGGVGGGRQDTTQAVAAGVFKINTCVSTFHRLVNTLGTPKDTPELRDKLNKTILHIGQLVKDTSAKLKQARETDHQSGVDQRKKIVDAKLAKDFQAVLQEFLKAQRLAAERASLPSSYTASEAAVNAEKDLDLLLESKKKELALLDNEVAYNEAFIEEREQKIQAMQQKIGGVHKIFKDMGVLVHDEEAVIDVNAEKDLEQQALLLESKRRELVILDDVIAYNVASIEEREQKIQEMQQTIGEVHKIFKDMAVLVHDEEAVIDEINTRIDNFHAAQGKYQLARAFMTQRSKSSLACLLLVIFGIVLLIVIIVLAVLIILNGNELFKR</sequence>
<evidence type="ECO:0000256" key="2">
    <source>
        <dbReference type="ARBA" id="ARBA00022448"/>
    </source>
</evidence>
<dbReference type="Gene3D" id="1.20.5.110">
    <property type="match status" value="2"/>
</dbReference>
<dbReference type="PANTHER" id="PTHR19957:SF398">
    <property type="entry name" value="SYNTAXIN-23"/>
    <property type="match status" value="1"/>
</dbReference>
<keyword evidence="2" id="KW-0813">Transport</keyword>